<feature type="transmembrane region" description="Helical" evidence="6">
    <location>
        <begin position="361"/>
        <end position="381"/>
    </location>
</feature>
<keyword evidence="3 6" id="KW-0812">Transmembrane</keyword>
<dbReference type="InterPro" id="IPR006311">
    <property type="entry name" value="TAT_signal"/>
</dbReference>
<evidence type="ECO:0000313" key="7">
    <source>
        <dbReference type="EMBL" id="KYF52744.1"/>
    </source>
</evidence>
<gene>
    <name evidence="7" type="ORF">BE08_04730</name>
</gene>
<evidence type="ECO:0000256" key="4">
    <source>
        <dbReference type="ARBA" id="ARBA00022989"/>
    </source>
</evidence>
<keyword evidence="2" id="KW-0813">Transport</keyword>
<feature type="transmembrane region" description="Helical" evidence="6">
    <location>
        <begin position="154"/>
        <end position="176"/>
    </location>
</feature>
<dbReference type="EMBL" id="JELY01002382">
    <property type="protein sequence ID" value="KYF52744.1"/>
    <property type="molecule type" value="Genomic_DNA"/>
</dbReference>
<feature type="transmembrane region" description="Helical" evidence="6">
    <location>
        <begin position="49"/>
        <end position="69"/>
    </location>
</feature>
<keyword evidence="5 6" id="KW-0472">Membrane</keyword>
<keyword evidence="4 6" id="KW-1133">Transmembrane helix</keyword>
<organism evidence="7 8">
    <name type="scientific">Sorangium cellulosum</name>
    <name type="common">Polyangium cellulosum</name>
    <dbReference type="NCBI Taxonomy" id="56"/>
    <lineage>
        <taxon>Bacteria</taxon>
        <taxon>Pseudomonadati</taxon>
        <taxon>Myxococcota</taxon>
        <taxon>Polyangia</taxon>
        <taxon>Polyangiales</taxon>
        <taxon>Polyangiaceae</taxon>
        <taxon>Sorangium</taxon>
    </lineage>
</organism>
<accession>A0A150PAL8</accession>
<evidence type="ECO:0000256" key="1">
    <source>
        <dbReference type="ARBA" id="ARBA00004141"/>
    </source>
</evidence>
<proteinExistence type="predicted"/>
<name>A0A150PAL8_SORCE</name>
<feature type="transmembrane region" description="Helical" evidence="6">
    <location>
        <begin position="224"/>
        <end position="245"/>
    </location>
</feature>
<dbReference type="GO" id="GO:0015293">
    <property type="term" value="F:symporter activity"/>
    <property type="evidence" value="ECO:0007669"/>
    <property type="project" value="InterPro"/>
</dbReference>
<dbReference type="InterPro" id="IPR050746">
    <property type="entry name" value="DAACS"/>
</dbReference>
<comment type="caution">
    <text evidence="7">The sequence shown here is derived from an EMBL/GenBank/DDBJ whole genome shotgun (WGS) entry which is preliminary data.</text>
</comment>
<dbReference type="SUPFAM" id="SSF118215">
    <property type="entry name" value="Proton glutamate symport protein"/>
    <property type="match status" value="1"/>
</dbReference>
<feature type="transmembrane region" description="Helical" evidence="6">
    <location>
        <begin position="337"/>
        <end position="355"/>
    </location>
</feature>
<dbReference type="InterPro" id="IPR036458">
    <property type="entry name" value="Na:dicarbo_symporter_sf"/>
</dbReference>
<dbReference type="Gene3D" id="1.10.3860.10">
    <property type="entry name" value="Sodium:dicarboxylate symporter"/>
    <property type="match status" value="1"/>
</dbReference>
<dbReference type="PANTHER" id="PTHR11958">
    <property type="entry name" value="SODIUM/DICARBOXYLATE SYMPORTER-RELATED"/>
    <property type="match status" value="1"/>
</dbReference>
<feature type="transmembrane region" description="Helical" evidence="6">
    <location>
        <begin position="81"/>
        <end position="103"/>
    </location>
</feature>
<comment type="subcellular location">
    <subcellularLocation>
        <location evidence="1">Membrane</location>
        <topology evidence="1">Multi-pass membrane protein</topology>
    </subcellularLocation>
</comment>
<dbReference type="AlphaFoldDB" id="A0A150PAL8"/>
<evidence type="ECO:0000256" key="5">
    <source>
        <dbReference type="ARBA" id="ARBA00023136"/>
    </source>
</evidence>
<dbReference type="PRINTS" id="PR00173">
    <property type="entry name" value="EDTRNSPORT"/>
</dbReference>
<dbReference type="InterPro" id="IPR001991">
    <property type="entry name" value="Na-dicarboxylate_symporter"/>
</dbReference>
<dbReference type="PANTHER" id="PTHR11958:SF63">
    <property type="entry name" value="AMINO ACID TRANSPORTER"/>
    <property type="match status" value="1"/>
</dbReference>
<reference evidence="7 8" key="1">
    <citation type="submission" date="2014-02" db="EMBL/GenBank/DDBJ databases">
        <title>The small core and large imbalanced accessory genome model reveals a collaborative survival strategy of Sorangium cellulosum strains in nature.</title>
        <authorList>
            <person name="Han K."/>
            <person name="Peng R."/>
            <person name="Blom J."/>
            <person name="Li Y.-Z."/>
        </authorList>
    </citation>
    <scope>NUCLEOTIDE SEQUENCE [LARGE SCALE GENOMIC DNA]</scope>
    <source>
        <strain evidence="7 8">So0157-25</strain>
    </source>
</reference>
<protein>
    <submittedName>
        <fullName evidence="7">Sodium:dicarboxylate symporter</fullName>
    </submittedName>
</protein>
<dbReference type="GO" id="GO:0016020">
    <property type="term" value="C:membrane"/>
    <property type="evidence" value="ECO:0007669"/>
    <property type="project" value="UniProtKB-SubCell"/>
</dbReference>
<dbReference type="Proteomes" id="UP000075420">
    <property type="component" value="Unassembled WGS sequence"/>
</dbReference>
<evidence type="ECO:0000256" key="6">
    <source>
        <dbReference type="SAM" id="Phobius"/>
    </source>
</evidence>
<evidence type="ECO:0000256" key="2">
    <source>
        <dbReference type="ARBA" id="ARBA00022448"/>
    </source>
</evidence>
<feature type="transmembrane region" description="Helical" evidence="6">
    <location>
        <begin position="197"/>
        <end position="218"/>
    </location>
</feature>
<evidence type="ECO:0000256" key="3">
    <source>
        <dbReference type="ARBA" id="ARBA00022692"/>
    </source>
</evidence>
<sequence>MSSHRTMLLGVAVGAAGGLTANAVAAGSPALAWFVDHVTYPVGQIFLRLLFMLVLPILFSALVMGVCELDLKHVGRLGLRTLGYTAVVSTIAVLIGLVLVNVIRPGDGLPEAVRGLASGGGIKAATAPADTSPVGMIIAMVPDNVIKAAAAGDVLAVITFSLLFGLALSLTTTDAAMRLRECIQGLFDVSMRLIEGVLRFAAIGVGALLFTITSRMGIGIMQQLAAYVLTVLLGLGLHMFVVYSLSVRFLGGMSPIAFFRGSRTAIVTAFSTASSNATLPTSLKVAEQELRLPPSVARFVLTAGAAMNQNGTALFEGVTVLFLAQVYGVSLTVQQQAIVMLISVLGGIGTAGIPAGSLPVIAMILGMLGIPPEGLGLVLGVDRFLDMCRTVINVVGDLAAAVYVSRDQPATPQQDAET</sequence>
<dbReference type="PROSITE" id="PS51318">
    <property type="entry name" value="TAT"/>
    <property type="match status" value="1"/>
</dbReference>
<evidence type="ECO:0000313" key="8">
    <source>
        <dbReference type="Proteomes" id="UP000075420"/>
    </source>
</evidence>
<dbReference type="Pfam" id="PF00375">
    <property type="entry name" value="SDF"/>
    <property type="match status" value="1"/>
</dbReference>